<keyword evidence="6" id="KW-0067">ATP-binding</keyword>
<comment type="catalytic activity">
    <reaction evidence="7">
        <text>L-threonyl-[protein] + ATP = O-phospho-L-threonyl-[protein] + ADP + H(+)</text>
        <dbReference type="Rhea" id="RHEA:46608"/>
        <dbReference type="Rhea" id="RHEA-COMP:11060"/>
        <dbReference type="Rhea" id="RHEA-COMP:11605"/>
        <dbReference type="ChEBI" id="CHEBI:15378"/>
        <dbReference type="ChEBI" id="CHEBI:30013"/>
        <dbReference type="ChEBI" id="CHEBI:30616"/>
        <dbReference type="ChEBI" id="CHEBI:61977"/>
        <dbReference type="ChEBI" id="CHEBI:456216"/>
        <dbReference type="EC" id="2.7.11.1"/>
    </reaction>
</comment>
<dbReference type="GO" id="GO:0005524">
    <property type="term" value="F:ATP binding"/>
    <property type="evidence" value="ECO:0007669"/>
    <property type="project" value="UniProtKB-KW"/>
</dbReference>
<dbReference type="AlphaFoldDB" id="A0A392SBA6"/>
<keyword evidence="4" id="KW-0547">Nucleotide-binding</keyword>
<dbReference type="FunFam" id="1.10.510.10:FF:000294">
    <property type="entry name" value="Serine/threonine-protein kinase OXI1"/>
    <property type="match status" value="1"/>
</dbReference>
<evidence type="ECO:0000259" key="9">
    <source>
        <dbReference type="PROSITE" id="PS50011"/>
    </source>
</evidence>
<comment type="caution">
    <text evidence="10">The sequence shown here is derived from an EMBL/GenBank/DDBJ whole genome shotgun (WGS) entry which is preliminary data.</text>
</comment>
<protein>
    <recommendedName>
        <fullName evidence="1">non-specific serine/threonine protein kinase</fullName>
        <ecNumber evidence="1">2.7.11.1</ecNumber>
    </recommendedName>
</protein>
<reference evidence="10 11" key="1">
    <citation type="journal article" date="2018" name="Front. Plant Sci.">
        <title>Red Clover (Trifolium pratense) and Zigzag Clover (T. medium) - A Picture of Genomic Similarities and Differences.</title>
        <authorList>
            <person name="Dluhosova J."/>
            <person name="Istvanek J."/>
            <person name="Nedelnik J."/>
            <person name="Repkova J."/>
        </authorList>
    </citation>
    <scope>NUCLEOTIDE SEQUENCE [LARGE SCALE GENOMIC DNA]</scope>
    <source>
        <strain evidence="11">cv. 10/8</strain>
        <tissue evidence="10">Leaf</tissue>
    </source>
</reference>
<proteinExistence type="predicted"/>
<keyword evidence="3" id="KW-0808">Transferase</keyword>
<organism evidence="10 11">
    <name type="scientific">Trifolium medium</name>
    <dbReference type="NCBI Taxonomy" id="97028"/>
    <lineage>
        <taxon>Eukaryota</taxon>
        <taxon>Viridiplantae</taxon>
        <taxon>Streptophyta</taxon>
        <taxon>Embryophyta</taxon>
        <taxon>Tracheophyta</taxon>
        <taxon>Spermatophyta</taxon>
        <taxon>Magnoliopsida</taxon>
        <taxon>eudicotyledons</taxon>
        <taxon>Gunneridae</taxon>
        <taxon>Pentapetalae</taxon>
        <taxon>rosids</taxon>
        <taxon>fabids</taxon>
        <taxon>Fabales</taxon>
        <taxon>Fabaceae</taxon>
        <taxon>Papilionoideae</taxon>
        <taxon>50 kb inversion clade</taxon>
        <taxon>NPAAA clade</taxon>
        <taxon>Hologalegina</taxon>
        <taxon>IRL clade</taxon>
        <taxon>Trifolieae</taxon>
        <taxon>Trifolium</taxon>
    </lineage>
</organism>
<evidence type="ECO:0000256" key="7">
    <source>
        <dbReference type="ARBA" id="ARBA00047899"/>
    </source>
</evidence>
<sequence length="77" mass="8658">RFYVAEVLLALEYLHMLGIIYGGLKPENVLVREDGHIMLSDFNLSLRCTVSTTLVKYSNRIAETKSSGYCIQPTCAM</sequence>
<keyword evidence="2" id="KW-0723">Serine/threonine-protein kinase</keyword>
<evidence type="ECO:0000313" key="10">
    <source>
        <dbReference type="EMBL" id="MCI45165.1"/>
    </source>
</evidence>
<dbReference type="Gene3D" id="1.10.510.10">
    <property type="entry name" value="Transferase(Phosphotransferase) domain 1"/>
    <property type="match status" value="1"/>
</dbReference>
<evidence type="ECO:0000256" key="3">
    <source>
        <dbReference type="ARBA" id="ARBA00022679"/>
    </source>
</evidence>
<feature type="non-terminal residue" evidence="10">
    <location>
        <position position="1"/>
    </location>
</feature>
<evidence type="ECO:0000256" key="2">
    <source>
        <dbReference type="ARBA" id="ARBA00022527"/>
    </source>
</evidence>
<evidence type="ECO:0000313" key="11">
    <source>
        <dbReference type="Proteomes" id="UP000265520"/>
    </source>
</evidence>
<evidence type="ECO:0000256" key="8">
    <source>
        <dbReference type="ARBA" id="ARBA00048679"/>
    </source>
</evidence>
<dbReference type="InterPro" id="IPR000719">
    <property type="entry name" value="Prot_kinase_dom"/>
</dbReference>
<dbReference type="GO" id="GO:0004674">
    <property type="term" value="F:protein serine/threonine kinase activity"/>
    <property type="evidence" value="ECO:0007669"/>
    <property type="project" value="UniProtKB-KW"/>
</dbReference>
<dbReference type="EMBL" id="LXQA010340325">
    <property type="protein sequence ID" value="MCI45165.1"/>
    <property type="molecule type" value="Genomic_DNA"/>
</dbReference>
<dbReference type="PROSITE" id="PS50011">
    <property type="entry name" value="PROTEIN_KINASE_DOM"/>
    <property type="match status" value="1"/>
</dbReference>
<dbReference type="SUPFAM" id="SSF56112">
    <property type="entry name" value="Protein kinase-like (PK-like)"/>
    <property type="match status" value="1"/>
</dbReference>
<feature type="domain" description="Protein kinase" evidence="9">
    <location>
        <begin position="1"/>
        <end position="77"/>
    </location>
</feature>
<dbReference type="Pfam" id="PF00069">
    <property type="entry name" value="Pkinase"/>
    <property type="match status" value="1"/>
</dbReference>
<comment type="catalytic activity">
    <reaction evidence="8">
        <text>L-seryl-[protein] + ATP = O-phospho-L-seryl-[protein] + ADP + H(+)</text>
        <dbReference type="Rhea" id="RHEA:17989"/>
        <dbReference type="Rhea" id="RHEA-COMP:9863"/>
        <dbReference type="Rhea" id="RHEA-COMP:11604"/>
        <dbReference type="ChEBI" id="CHEBI:15378"/>
        <dbReference type="ChEBI" id="CHEBI:29999"/>
        <dbReference type="ChEBI" id="CHEBI:30616"/>
        <dbReference type="ChEBI" id="CHEBI:83421"/>
        <dbReference type="ChEBI" id="CHEBI:456216"/>
        <dbReference type="EC" id="2.7.11.1"/>
    </reaction>
</comment>
<evidence type="ECO:0000256" key="1">
    <source>
        <dbReference type="ARBA" id="ARBA00012513"/>
    </source>
</evidence>
<keyword evidence="11" id="KW-1185">Reference proteome</keyword>
<accession>A0A392SBA6</accession>
<evidence type="ECO:0000256" key="6">
    <source>
        <dbReference type="ARBA" id="ARBA00022840"/>
    </source>
</evidence>
<dbReference type="EC" id="2.7.11.1" evidence="1"/>
<dbReference type="InterPro" id="IPR011009">
    <property type="entry name" value="Kinase-like_dom_sf"/>
</dbReference>
<keyword evidence="5 10" id="KW-0418">Kinase</keyword>
<dbReference type="Proteomes" id="UP000265520">
    <property type="component" value="Unassembled WGS sequence"/>
</dbReference>
<evidence type="ECO:0000256" key="4">
    <source>
        <dbReference type="ARBA" id="ARBA00022741"/>
    </source>
</evidence>
<evidence type="ECO:0000256" key="5">
    <source>
        <dbReference type="ARBA" id="ARBA00022777"/>
    </source>
</evidence>
<dbReference type="PANTHER" id="PTHR45637">
    <property type="entry name" value="FLIPPASE KINASE 1-RELATED"/>
    <property type="match status" value="1"/>
</dbReference>
<name>A0A392SBA6_9FABA</name>